<dbReference type="InterPro" id="IPR027417">
    <property type="entry name" value="P-loop_NTPase"/>
</dbReference>
<keyword evidence="2" id="KW-0547">Nucleotide-binding</keyword>
<dbReference type="FunFam" id="3.40.50.300:FF:000425">
    <property type="entry name" value="Probable ABC transporter, ATP-binding subunit"/>
    <property type="match status" value="1"/>
</dbReference>
<dbReference type="EMBL" id="SWOV01000058">
    <property type="protein sequence ID" value="NFF89269.1"/>
    <property type="molecule type" value="Genomic_DNA"/>
</dbReference>
<dbReference type="EMBL" id="SWVK01000026">
    <property type="protein sequence ID" value="NFN36604.1"/>
    <property type="molecule type" value="Genomic_DNA"/>
</dbReference>
<dbReference type="GO" id="GO:0005524">
    <property type="term" value="F:ATP binding"/>
    <property type="evidence" value="ECO:0007669"/>
    <property type="project" value="UniProtKB-KW"/>
</dbReference>
<proteinExistence type="predicted"/>
<evidence type="ECO:0000313" key="6">
    <source>
        <dbReference type="EMBL" id="NFF89269.1"/>
    </source>
</evidence>
<organism evidence="6 9">
    <name type="scientific">Clostridium botulinum</name>
    <dbReference type="NCBI Taxonomy" id="1491"/>
    <lineage>
        <taxon>Bacteria</taxon>
        <taxon>Bacillati</taxon>
        <taxon>Bacillota</taxon>
        <taxon>Clostridia</taxon>
        <taxon>Eubacteriales</taxon>
        <taxon>Clostridiaceae</taxon>
        <taxon>Clostridium</taxon>
    </lineage>
</organism>
<dbReference type="PROSITE" id="PS00211">
    <property type="entry name" value="ABC_TRANSPORTER_1"/>
    <property type="match status" value="1"/>
</dbReference>
<evidence type="ECO:0000256" key="1">
    <source>
        <dbReference type="ARBA" id="ARBA00022448"/>
    </source>
</evidence>
<dbReference type="GO" id="GO:0015418">
    <property type="term" value="F:ABC-type quaternary ammonium compound transporting activity"/>
    <property type="evidence" value="ECO:0007669"/>
    <property type="project" value="UniProtKB-EC"/>
</dbReference>
<dbReference type="GO" id="GO:0016887">
    <property type="term" value="F:ATP hydrolysis activity"/>
    <property type="evidence" value="ECO:0007669"/>
    <property type="project" value="InterPro"/>
</dbReference>
<dbReference type="AlphaFoldDB" id="A0A0L9YB53"/>
<dbReference type="SMART" id="SM00382">
    <property type="entry name" value="AAA"/>
    <property type="match status" value="1"/>
</dbReference>
<gene>
    <name evidence="6" type="ORF">FC774_15555</name>
    <name evidence="7" type="ORF">FDB51_16135</name>
</gene>
<dbReference type="Proteomes" id="UP000476820">
    <property type="component" value="Unassembled WGS sequence"/>
</dbReference>
<evidence type="ECO:0000313" key="9">
    <source>
        <dbReference type="Proteomes" id="UP000476820"/>
    </source>
</evidence>
<evidence type="ECO:0000256" key="4">
    <source>
        <dbReference type="ARBA" id="ARBA00066388"/>
    </source>
</evidence>
<dbReference type="Gene3D" id="3.40.50.300">
    <property type="entry name" value="P-loop containing nucleotide triphosphate hydrolases"/>
    <property type="match status" value="1"/>
</dbReference>
<keyword evidence="1" id="KW-0813">Transport</keyword>
<dbReference type="InterPro" id="IPR017871">
    <property type="entry name" value="ABC_transporter-like_CS"/>
</dbReference>
<dbReference type="RefSeq" id="WP_053341839.1">
    <property type="nucleotide sequence ID" value="NZ_LFPA01000135.1"/>
</dbReference>
<dbReference type="PANTHER" id="PTHR42781:SF4">
    <property type="entry name" value="SPERMIDINE_PUTRESCINE IMPORT ATP-BINDING PROTEIN POTA"/>
    <property type="match status" value="1"/>
</dbReference>
<dbReference type="InterPro" id="IPR008995">
    <property type="entry name" value="Mo/tungstate-bd_C_term_dom"/>
</dbReference>
<dbReference type="SUPFAM" id="SSF50331">
    <property type="entry name" value="MOP-like"/>
    <property type="match status" value="1"/>
</dbReference>
<feature type="domain" description="ABC transporter" evidence="5">
    <location>
        <begin position="2"/>
        <end position="231"/>
    </location>
</feature>
<dbReference type="InterPro" id="IPR050093">
    <property type="entry name" value="ABC_SmlMolc_Importer"/>
</dbReference>
<dbReference type="Proteomes" id="UP000473681">
    <property type="component" value="Unassembled WGS sequence"/>
</dbReference>
<reference evidence="8 9" key="1">
    <citation type="submission" date="2019-04" db="EMBL/GenBank/DDBJ databases">
        <title>Genome sequencing of Clostridium botulinum Groups I-IV and Clostridium butyricum.</title>
        <authorList>
            <person name="Brunt J."/>
            <person name="Van Vliet A.H.M."/>
            <person name="Stringer S.C."/>
            <person name="Carter A.T."/>
            <person name="Peck M.W."/>
        </authorList>
    </citation>
    <scope>NUCLEOTIDE SEQUENCE [LARGE SCALE GENOMIC DNA]</scope>
    <source>
        <strain evidence="6 9">1605</strain>
        <strain evidence="7 8">CB-K-33E</strain>
    </source>
</reference>
<sequence length="345" mass="38967">MLKLEHIYKKLGNFTLKDISFEVKEGEYFVILGPTGAGKTIILEIIAGIYNLDKGSIYINNRNLSNVPPEHRNIGFVYQDYLLFPHLSVRENILFSSKVKNMSKSSAEQALFSICEMLNIKHLLNRNISMLSGGEQQRIAFARAIITSPQILLLDEVSSALDPCTKEIFQQNLKKMHKNLNTTTIHVTHDFNEALYLADRIAVMNNGEILEIGSPEEIFEHPSSEFIAKFTGFSNLFKCKVSDRTAILSNDVKFVVKNNSVLNEAVAAVRSENVFLFLDTRTQGFENKFKGRIVEIINQGFIKKVIVDIGIELNSFVTEKCIEDLKLNPGKEVYVGIKDSDIQIL</sequence>
<name>A0A0L9YB53_CLOBO</name>
<evidence type="ECO:0000313" key="7">
    <source>
        <dbReference type="EMBL" id="NFN36604.1"/>
    </source>
</evidence>
<evidence type="ECO:0000313" key="8">
    <source>
        <dbReference type="Proteomes" id="UP000473681"/>
    </source>
</evidence>
<dbReference type="InterPro" id="IPR003593">
    <property type="entry name" value="AAA+_ATPase"/>
</dbReference>
<dbReference type="SUPFAM" id="SSF52540">
    <property type="entry name" value="P-loop containing nucleoside triphosphate hydrolases"/>
    <property type="match status" value="1"/>
</dbReference>
<dbReference type="Gene3D" id="2.40.50.100">
    <property type="match status" value="1"/>
</dbReference>
<dbReference type="Pfam" id="PF03459">
    <property type="entry name" value="TOBE"/>
    <property type="match status" value="1"/>
</dbReference>
<dbReference type="OrthoDB" id="9802264at2"/>
<dbReference type="InterPro" id="IPR003439">
    <property type="entry name" value="ABC_transporter-like_ATP-bd"/>
</dbReference>
<evidence type="ECO:0000256" key="2">
    <source>
        <dbReference type="ARBA" id="ARBA00022741"/>
    </source>
</evidence>
<protein>
    <recommendedName>
        <fullName evidence="4">ABC-type quaternary amine transporter</fullName>
        <ecNumber evidence="4">7.6.2.9</ecNumber>
    </recommendedName>
</protein>
<dbReference type="PANTHER" id="PTHR42781">
    <property type="entry name" value="SPERMIDINE/PUTRESCINE IMPORT ATP-BINDING PROTEIN POTA"/>
    <property type="match status" value="1"/>
</dbReference>
<evidence type="ECO:0000256" key="3">
    <source>
        <dbReference type="ARBA" id="ARBA00022840"/>
    </source>
</evidence>
<evidence type="ECO:0000259" key="5">
    <source>
        <dbReference type="PROSITE" id="PS50893"/>
    </source>
</evidence>
<accession>A0A0L9YB53</accession>
<keyword evidence="3 6" id="KW-0067">ATP-binding</keyword>
<dbReference type="InterPro" id="IPR005116">
    <property type="entry name" value="Transp-assoc_OB_typ1"/>
</dbReference>
<dbReference type="Pfam" id="PF00005">
    <property type="entry name" value="ABC_tran"/>
    <property type="match status" value="1"/>
</dbReference>
<comment type="caution">
    <text evidence="6">The sequence shown here is derived from an EMBL/GenBank/DDBJ whole genome shotgun (WGS) entry which is preliminary data.</text>
</comment>
<dbReference type="EC" id="7.6.2.9" evidence="4"/>
<dbReference type="PROSITE" id="PS50893">
    <property type="entry name" value="ABC_TRANSPORTER_2"/>
    <property type="match status" value="1"/>
</dbReference>